<sequence>LHISLNLRSYLGGADGRRCRAPHGSGRRLRLCSRVGPDFVGWRPTEALGLQCFDRVLPFGLGFAQRFVPSLYGSRSDAIARRESCRCTRRRPRAPHQQLAVLSNGRTPDGRRQIDVRPRLTLLERRFEDPGGVCRQRRGRWPSRRQRLDWQRCPRRHHRRRASVARRRHIDVDRELFGPDVGSGHLTLVAIVPGDFVAALEHFVDDARVPLVTPQRTNAITDVIRSRLIWRDARSCATVRARRQRAAPGRGRSRAHRRSTLREARGVEAVATGERHHTAVERVETDAAIH</sequence>
<dbReference type="Proteomes" id="UP000789595">
    <property type="component" value="Unassembled WGS sequence"/>
</dbReference>
<protein>
    <submittedName>
        <fullName evidence="2">Uncharacterized protein</fullName>
    </submittedName>
</protein>
<evidence type="ECO:0000313" key="3">
    <source>
        <dbReference type="Proteomes" id="UP000789595"/>
    </source>
</evidence>
<gene>
    <name evidence="2" type="ORF">PECAL_6P03660</name>
</gene>
<organism evidence="2 3">
    <name type="scientific">Pelagomonas calceolata</name>
    <dbReference type="NCBI Taxonomy" id="35677"/>
    <lineage>
        <taxon>Eukaryota</taxon>
        <taxon>Sar</taxon>
        <taxon>Stramenopiles</taxon>
        <taxon>Ochrophyta</taxon>
        <taxon>Pelagophyceae</taxon>
        <taxon>Pelagomonadales</taxon>
        <taxon>Pelagomonadaceae</taxon>
        <taxon>Pelagomonas</taxon>
    </lineage>
</organism>
<feature type="region of interest" description="Disordered" evidence="1">
    <location>
        <begin position="242"/>
        <end position="272"/>
    </location>
</feature>
<proteinExistence type="predicted"/>
<evidence type="ECO:0000256" key="1">
    <source>
        <dbReference type="SAM" id="MobiDB-lite"/>
    </source>
</evidence>
<dbReference type="AlphaFoldDB" id="A0A8J2T1G7"/>
<reference evidence="2" key="1">
    <citation type="submission" date="2021-11" db="EMBL/GenBank/DDBJ databases">
        <authorList>
            <consortium name="Genoscope - CEA"/>
            <person name="William W."/>
        </authorList>
    </citation>
    <scope>NUCLEOTIDE SEQUENCE</scope>
</reference>
<comment type="caution">
    <text evidence="2">The sequence shown here is derived from an EMBL/GenBank/DDBJ whole genome shotgun (WGS) entry which is preliminary data.</text>
</comment>
<accession>A0A8J2T1G7</accession>
<name>A0A8J2T1G7_9STRA</name>
<evidence type="ECO:0000313" key="2">
    <source>
        <dbReference type="EMBL" id="CAH0378768.1"/>
    </source>
</evidence>
<feature type="compositionally biased region" description="Basic residues" evidence="1">
    <location>
        <begin position="242"/>
        <end position="259"/>
    </location>
</feature>
<feature type="non-terminal residue" evidence="2">
    <location>
        <position position="1"/>
    </location>
</feature>
<dbReference type="EMBL" id="CAKKNE010000006">
    <property type="protein sequence ID" value="CAH0378768.1"/>
    <property type="molecule type" value="Genomic_DNA"/>
</dbReference>
<keyword evidence="3" id="KW-1185">Reference proteome</keyword>